<accession>A0ABM3RRP0</accession>
<reference evidence="1" key="1">
    <citation type="journal article" date="2021" name="Nat. Commun.">
        <title>Genomic analyses provide insights into spinach domestication and the genetic basis of agronomic traits.</title>
        <authorList>
            <person name="Cai X."/>
            <person name="Sun X."/>
            <person name="Xu C."/>
            <person name="Sun H."/>
            <person name="Wang X."/>
            <person name="Ge C."/>
            <person name="Zhang Z."/>
            <person name="Wang Q."/>
            <person name="Fei Z."/>
            <person name="Jiao C."/>
            <person name="Wang Q."/>
        </authorList>
    </citation>
    <scope>NUCLEOTIDE SEQUENCE [LARGE SCALE GENOMIC DNA]</scope>
    <source>
        <strain evidence="1">cv. Varoflay</strain>
    </source>
</reference>
<evidence type="ECO:0000313" key="2">
    <source>
        <dbReference type="RefSeq" id="XP_056698292.1"/>
    </source>
</evidence>
<dbReference type="Proteomes" id="UP000813463">
    <property type="component" value="Chromosome 4"/>
</dbReference>
<evidence type="ECO:0000313" key="1">
    <source>
        <dbReference type="Proteomes" id="UP000813463"/>
    </source>
</evidence>
<dbReference type="RefSeq" id="XP_056698292.1">
    <property type="nucleotide sequence ID" value="XM_056842314.1"/>
</dbReference>
<organism evidence="1 2">
    <name type="scientific">Spinacia oleracea</name>
    <name type="common">Spinach</name>
    <dbReference type="NCBI Taxonomy" id="3562"/>
    <lineage>
        <taxon>Eukaryota</taxon>
        <taxon>Viridiplantae</taxon>
        <taxon>Streptophyta</taxon>
        <taxon>Embryophyta</taxon>
        <taxon>Tracheophyta</taxon>
        <taxon>Spermatophyta</taxon>
        <taxon>Magnoliopsida</taxon>
        <taxon>eudicotyledons</taxon>
        <taxon>Gunneridae</taxon>
        <taxon>Pentapetalae</taxon>
        <taxon>Caryophyllales</taxon>
        <taxon>Chenopodiaceae</taxon>
        <taxon>Chenopodioideae</taxon>
        <taxon>Anserineae</taxon>
        <taxon>Spinacia</taxon>
    </lineage>
</organism>
<protein>
    <recommendedName>
        <fullName evidence="3">Reverse transcriptase domain-containing protein</fullName>
    </recommendedName>
</protein>
<dbReference type="PANTHER" id="PTHR33116:SF84">
    <property type="entry name" value="RNA-DIRECTED DNA POLYMERASE"/>
    <property type="match status" value="1"/>
</dbReference>
<proteinExistence type="predicted"/>
<name>A0ABM3RRP0_SPIOL</name>
<gene>
    <name evidence="2" type="primary">LOC130471950</name>
</gene>
<dbReference type="GeneID" id="130471950"/>
<keyword evidence="1" id="KW-1185">Reference proteome</keyword>
<sequence length="366" mass="41857">MDRGSRLTDEHGRKLDCSFTVEDIKRVLDAIPSSKALGMDGFNSYFFKEVWGTIKEDDIVKMNRNSQHVPCCLMKLDLQKAYDTVDWNFLEEVMTNLSFPTHFIQLVMTCLTTTQYSVLINGVPTELIQPTREVIQVFFFVMLEGFKLFSSTTGLQVNAANSSIYCCGISQADKETISHLSGFKFGTLPFKYLGVPISTGKLKSCECEALVEKMTLRIKIWSSRHISFAGRIQLINSVLMSICVYWAQMFIFPKAVLKKINVICRSYLWHGSYDDGRPGAVAWDKLCWPKSHGGLGFRNLLLWNQAAMGKLAWAVAKKQDNLWVRWVHAVYVKRKVWAEFTPSSTTSWVVKYICQVKHWCNLRFSA</sequence>
<dbReference type="PANTHER" id="PTHR33116">
    <property type="entry name" value="REVERSE TRANSCRIPTASE ZINC-BINDING DOMAIN-CONTAINING PROTEIN-RELATED-RELATED"/>
    <property type="match status" value="1"/>
</dbReference>
<reference evidence="2" key="2">
    <citation type="submission" date="2025-08" db="UniProtKB">
        <authorList>
            <consortium name="RefSeq"/>
        </authorList>
    </citation>
    <scope>IDENTIFICATION</scope>
    <source>
        <tissue evidence="2">Leaf</tissue>
    </source>
</reference>
<evidence type="ECO:0008006" key="3">
    <source>
        <dbReference type="Google" id="ProtNLM"/>
    </source>
</evidence>